<dbReference type="Gene3D" id="1.10.260.80">
    <property type="match status" value="1"/>
</dbReference>
<dbReference type="SUPFAM" id="SSF56784">
    <property type="entry name" value="HAD-like"/>
    <property type="match status" value="1"/>
</dbReference>
<reference evidence="2 3" key="1">
    <citation type="journal article" date="2016" name="Sci. Rep.">
        <title>Peltaster fructicola genome reveals evolution from an invasive phytopathogen to an ectophytic parasite.</title>
        <authorList>
            <person name="Xu C."/>
            <person name="Chen H."/>
            <person name="Gleason M.L."/>
            <person name="Xu J.R."/>
            <person name="Liu H."/>
            <person name="Zhang R."/>
            <person name="Sun G."/>
        </authorList>
    </citation>
    <scope>NUCLEOTIDE SEQUENCE [LARGE SCALE GENOMIC DNA]</scope>
    <source>
        <strain evidence="2 3">LNHT1506</strain>
    </source>
</reference>
<gene>
    <name evidence="2" type="ORF">AMS68_000134</name>
</gene>
<evidence type="ECO:0000313" key="2">
    <source>
        <dbReference type="EMBL" id="QIW94616.1"/>
    </source>
</evidence>
<dbReference type="InterPro" id="IPR023214">
    <property type="entry name" value="HAD_sf"/>
</dbReference>
<dbReference type="NCBIfam" id="TIGR01549">
    <property type="entry name" value="HAD-SF-IA-v1"/>
    <property type="match status" value="1"/>
</dbReference>
<keyword evidence="3" id="KW-1185">Reference proteome</keyword>
<proteinExistence type="predicted"/>
<dbReference type="SFLD" id="SFLDG01129">
    <property type="entry name" value="C1.5:_HAD__Beta-PGM__Phosphata"/>
    <property type="match status" value="1"/>
</dbReference>
<dbReference type="Gene3D" id="3.40.50.1000">
    <property type="entry name" value="HAD superfamily/HAD-like"/>
    <property type="match status" value="1"/>
</dbReference>
<dbReference type="SFLD" id="SFLDS00003">
    <property type="entry name" value="Haloacid_Dehalogenase"/>
    <property type="match status" value="1"/>
</dbReference>
<evidence type="ECO:0008006" key="4">
    <source>
        <dbReference type="Google" id="ProtNLM"/>
    </source>
</evidence>
<dbReference type="InterPro" id="IPR006439">
    <property type="entry name" value="HAD-SF_hydro_IA"/>
</dbReference>
<dbReference type="InterPro" id="IPR036412">
    <property type="entry name" value="HAD-like_sf"/>
</dbReference>
<sequence length="242" mass="26578">MSTSQSPPSGRHRFAPLRAQSQPSDGTIQLQGIIFDMDGTLCEPQNYMFGEMRKALGIPKSTDIIDHINSLPSEEQPAAWTKIEDIERTAMVKQVAQPGLTQLLEYLDQKNIRKGICTRNFDKPVNHLLANHVAGHIIPFQPVLTRSFKPPKPSPAGILHIVQNWGVRTPAEPSEKQQIPVIMVGDSIDDIVAGHDAGALTVLLASPGKEDLAEDARTDVVVDRLDELVELLEHGLNSRHAS</sequence>
<protein>
    <recommendedName>
        <fullName evidence="4">HAD superfamily hydrolase</fullName>
    </recommendedName>
</protein>
<dbReference type="PANTHER" id="PTHR43885">
    <property type="entry name" value="HALOACID DEHALOGENASE-LIKE HYDROLASE"/>
    <property type="match status" value="1"/>
</dbReference>
<name>A0A6H0XIR5_9PEZI</name>
<dbReference type="OrthoDB" id="426235at2759"/>
<accession>A0A6H0XIR5</accession>
<organism evidence="2 3">
    <name type="scientific">Peltaster fructicola</name>
    <dbReference type="NCBI Taxonomy" id="286661"/>
    <lineage>
        <taxon>Eukaryota</taxon>
        <taxon>Fungi</taxon>
        <taxon>Dikarya</taxon>
        <taxon>Ascomycota</taxon>
        <taxon>Pezizomycotina</taxon>
        <taxon>Dothideomycetes</taxon>
        <taxon>Dothideomycetes incertae sedis</taxon>
        <taxon>Peltaster</taxon>
    </lineage>
</organism>
<dbReference type="Pfam" id="PF00702">
    <property type="entry name" value="Hydrolase"/>
    <property type="match status" value="1"/>
</dbReference>
<dbReference type="PANTHER" id="PTHR43885:SF1">
    <property type="entry name" value="SUPERFAMILY HYDROLASE, PUTATIVE (AFU_ORTHOLOGUE AFUA_4G13290)-RELATED"/>
    <property type="match status" value="1"/>
</dbReference>
<dbReference type="AlphaFoldDB" id="A0A6H0XIR5"/>
<feature type="region of interest" description="Disordered" evidence="1">
    <location>
        <begin position="1"/>
        <end position="22"/>
    </location>
</feature>
<dbReference type="GO" id="GO:0016791">
    <property type="term" value="F:phosphatase activity"/>
    <property type="evidence" value="ECO:0007669"/>
    <property type="project" value="UniProtKB-ARBA"/>
</dbReference>
<evidence type="ECO:0000313" key="3">
    <source>
        <dbReference type="Proteomes" id="UP000503462"/>
    </source>
</evidence>
<dbReference type="Proteomes" id="UP000503462">
    <property type="component" value="Chromosome 1"/>
</dbReference>
<evidence type="ECO:0000256" key="1">
    <source>
        <dbReference type="SAM" id="MobiDB-lite"/>
    </source>
</evidence>
<dbReference type="EMBL" id="CP051139">
    <property type="protein sequence ID" value="QIW94616.1"/>
    <property type="molecule type" value="Genomic_DNA"/>
</dbReference>